<organism evidence="2 3">
    <name type="scientific">Mycena citricolor</name>
    <dbReference type="NCBI Taxonomy" id="2018698"/>
    <lineage>
        <taxon>Eukaryota</taxon>
        <taxon>Fungi</taxon>
        <taxon>Dikarya</taxon>
        <taxon>Basidiomycota</taxon>
        <taxon>Agaricomycotina</taxon>
        <taxon>Agaricomycetes</taxon>
        <taxon>Agaricomycetidae</taxon>
        <taxon>Agaricales</taxon>
        <taxon>Marasmiineae</taxon>
        <taxon>Mycenaceae</taxon>
        <taxon>Mycena</taxon>
    </lineage>
</organism>
<reference evidence="2" key="1">
    <citation type="submission" date="2023-11" db="EMBL/GenBank/DDBJ databases">
        <authorList>
            <person name="De Vega J J."/>
            <person name="De Vega J J."/>
        </authorList>
    </citation>
    <scope>NUCLEOTIDE SEQUENCE</scope>
</reference>
<feature type="region of interest" description="Disordered" evidence="1">
    <location>
        <begin position="1"/>
        <end position="47"/>
    </location>
</feature>
<protein>
    <submittedName>
        <fullName evidence="2">Uncharacterized protein</fullName>
    </submittedName>
</protein>
<sequence length="396" mass="45522">MEATRDRSPVRTQKDRLREPPRALPADRSSAAREGSSQRGSNEGWALDRRDRAVSSRTNDWLDLIRSTGRIVTSHTFHCVERTSLDMWRDQWLEDAVLILPDKFAEVKFRWWAATKNLKTPADLLNLAVERCVPFRLGLSLEKFPDYLNDNVSEFRASLAMLCEDYNKPSERLWVPWNSNAELYAQEYLALISSLLSKPHARGFIAQGGVIAWVAHKFGKRSPSSILGDFMSGPSVRTTLCRSGEWDLLRPRSSGSMMERVTPAECLALLGTSESEERGGFLYQVFPSSEWLWEDFPSYNGEITKEVDECLSHIANGLLGVDDQGRSVPVKVTRRTRAQFRTLMKQRSRRYRGEPVAEEGAKERDFENFHNEMTQTWSQSWDGIRLRDLDLKERER</sequence>
<gene>
    <name evidence="2" type="ORF">MYCIT1_LOCUS2995</name>
</gene>
<name>A0AAD2JV47_9AGAR</name>
<feature type="compositionally biased region" description="Basic and acidic residues" evidence="1">
    <location>
        <begin position="1"/>
        <end position="21"/>
    </location>
</feature>
<keyword evidence="3" id="KW-1185">Reference proteome</keyword>
<comment type="caution">
    <text evidence="2">The sequence shown here is derived from an EMBL/GenBank/DDBJ whole genome shotgun (WGS) entry which is preliminary data.</text>
</comment>
<evidence type="ECO:0000256" key="1">
    <source>
        <dbReference type="SAM" id="MobiDB-lite"/>
    </source>
</evidence>
<proteinExistence type="predicted"/>
<evidence type="ECO:0000313" key="2">
    <source>
        <dbReference type="EMBL" id="CAK5263531.1"/>
    </source>
</evidence>
<evidence type="ECO:0000313" key="3">
    <source>
        <dbReference type="Proteomes" id="UP001295794"/>
    </source>
</evidence>
<dbReference type="Proteomes" id="UP001295794">
    <property type="component" value="Unassembled WGS sequence"/>
</dbReference>
<dbReference type="AlphaFoldDB" id="A0AAD2JV47"/>
<accession>A0AAD2JV47</accession>
<dbReference type="EMBL" id="CAVNYO010000040">
    <property type="protein sequence ID" value="CAK5263531.1"/>
    <property type="molecule type" value="Genomic_DNA"/>
</dbReference>